<keyword evidence="10 12" id="KW-1133">Transmembrane helix</keyword>
<dbReference type="Proteomes" id="UP000095281">
    <property type="component" value="Unplaced"/>
</dbReference>
<dbReference type="UniPathway" id="UPA00378"/>
<reference evidence="15" key="1">
    <citation type="submission" date="2016-11" db="UniProtKB">
        <authorList>
            <consortium name="WormBaseParasite"/>
        </authorList>
    </citation>
    <scope>IDENTIFICATION</scope>
</reference>
<keyword evidence="8" id="KW-0547">Nucleotide-binding</keyword>
<dbReference type="GO" id="GO:0016263">
    <property type="term" value="F:glycoprotein-N-acetylgalactosamine 3-beta-galactosyltransferase activity"/>
    <property type="evidence" value="ECO:0007669"/>
    <property type="project" value="UniProtKB-EC"/>
</dbReference>
<dbReference type="OMA" id="YHRERAD"/>
<protein>
    <recommendedName>
        <fullName evidence="4">N-acetylgalactosaminide beta-1,3-galactosyltransferase</fullName>
        <ecNumber evidence="4">2.4.1.122</ecNumber>
    </recommendedName>
</protein>
<dbReference type="InterPro" id="IPR003378">
    <property type="entry name" value="Fringe-like_glycosylTrfase"/>
</dbReference>
<dbReference type="GO" id="GO:0016020">
    <property type="term" value="C:membrane"/>
    <property type="evidence" value="ECO:0007669"/>
    <property type="project" value="UniProtKB-SubCell"/>
</dbReference>
<dbReference type="GO" id="GO:0000166">
    <property type="term" value="F:nucleotide binding"/>
    <property type="evidence" value="ECO:0007669"/>
    <property type="project" value="UniProtKB-KW"/>
</dbReference>
<evidence type="ECO:0000313" key="14">
    <source>
        <dbReference type="Proteomes" id="UP000095281"/>
    </source>
</evidence>
<dbReference type="PANTHER" id="PTHR23033:SF14">
    <property type="entry name" value="GLYCOPROTEIN-N-ACETYLGALACTOSAMINE 3-BETA-GALACTOSYLTRANSFERASE 1-RELATED"/>
    <property type="match status" value="1"/>
</dbReference>
<keyword evidence="5" id="KW-0328">Glycosyltransferase</keyword>
<evidence type="ECO:0000259" key="13">
    <source>
        <dbReference type="Pfam" id="PF02434"/>
    </source>
</evidence>
<dbReference type="InterPro" id="IPR026050">
    <property type="entry name" value="C1GALT1/C1GALT1_chp1"/>
</dbReference>
<dbReference type="AlphaFoldDB" id="A0A1I8BW59"/>
<feature type="domain" description="Fringe-like glycosyltransferase" evidence="13">
    <location>
        <begin position="67"/>
        <end position="243"/>
    </location>
</feature>
<dbReference type="InterPro" id="IPR029044">
    <property type="entry name" value="Nucleotide-diphossugar_trans"/>
</dbReference>
<comment type="subcellular location">
    <subcellularLocation>
        <location evidence="1">Membrane</location>
        <topology evidence="1">Single-pass type II membrane protein</topology>
    </subcellularLocation>
</comment>
<sequence length="320" mass="37098">MNENNSFLTSNQNFSNFLLGLIIGAIGTALILISQFSDFQIQFLQYRWLKNEQINLSKYSGYLHKNPKIFCWILTAPKYHRERADHIEATWAPHCDKHLFMSSKIDNKLPTINLSVPEGREFLWAKTKASFKYIYDNVDISKYEWFLKADDDTFVIVENLRKLLEKYSTDSLIYFGAIFHFMDASLNQTYPSGGAGYVLSRSALRKFVEIGLRGDKLCDSKEIYEDLEIGSCMRKLNISVIDSRDSKGRHRFIPLSPDNSLIQLTDDDPNNWVRSYSKFPYKSGPNCCSDSAISFHYIDPKMMHTMNYLIYKLKVGQTKD</sequence>
<feature type="transmembrane region" description="Helical" evidence="12">
    <location>
        <begin position="14"/>
        <end position="33"/>
    </location>
</feature>
<evidence type="ECO:0000313" key="15">
    <source>
        <dbReference type="WBParaSite" id="MhA1_Contig726.frz3.gene6"/>
    </source>
</evidence>
<dbReference type="Pfam" id="PF02434">
    <property type="entry name" value="Fringe"/>
    <property type="match status" value="1"/>
</dbReference>
<evidence type="ECO:0000256" key="8">
    <source>
        <dbReference type="ARBA" id="ARBA00022741"/>
    </source>
</evidence>
<evidence type="ECO:0000256" key="11">
    <source>
        <dbReference type="ARBA" id="ARBA00023136"/>
    </source>
</evidence>
<keyword evidence="6" id="KW-0808">Transferase</keyword>
<keyword evidence="14" id="KW-1185">Reference proteome</keyword>
<dbReference type="PANTHER" id="PTHR23033">
    <property type="entry name" value="BETA1,3-GALACTOSYLTRANSFERASE"/>
    <property type="match status" value="1"/>
</dbReference>
<comment type="pathway">
    <text evidence="2">Protein modification; protein glycosylation.</text>
</comment>
<keyword evidence="7 12" id="KW-0812">Transmembrane</keyword>
<comment type="similarity">
    <text evidence="3">Belongs to the glycosyltransferase 31 family. Beta3-Gal-T subfamily.</text>
</comment>
<evidence type="ECO:0000256" key="6">
    <source>
        <dbReference type="ARBA" id="ARBA00022679"/>
    </source>
</evidence>
<keyword evidence="11 12" id="KW-0472">Membrane</keyword>
<evidence type="ECO:0000256" key="12">
    <source>
        <dbReference type="SAM" id="Phobius"/>
    </source>
</evidence>
<dbReference type="WBParaSite" id="MhA1_Contig726.frz3.gene6">
    <property type="protein sequence ID" value="MhA1_Contig726.frz3.gene6"/>
    <property type="gene ID" value="MhA1_Contig726.frz3.gene6"/>
</dbReference>
<keyword evidence="9" id="KW-0735">Signal-anchor</keyword>
<accession>A0A1I8BW59</accession>
<proteinExistence type="inferred from homology"/>
<evidence type="ECO:0000256" key="5">
    <source>
        <dbReference type="ARBA" id="ARBA00022676"/>
    </source>
</evidence>
<dbReference type="SUPFAM" id="SSF53448">
    <property type="entry name" value="Nucleotide-diphospho-sugar transferases"/>
    <property type="match status" value="1"/>
</dbReference>
<evidence type="ECO:0000256" key="3">
    <source>
        <dbReference type="ARBA" id="ARBA00006462"/>
    </source>
</evidence>
<evidence type="ECO:0000256" key="4">
    <source>
        <dbReference type="ARBA" id="ARBA00012557"/>
    </source>
</evidence>
<evidence type="ECO:0000256" key="9">
    <source>
        <dbReference type="ARBA" id="ARBA00022968"/>
    </source>
</evidence>
<evidence type="ECO:0000256" key="10">
    <source>
        <dbReference type="ARBA" id="ARBA00022989"/>
    </source>
</evidence>
<dbReference type="EC" id="2.4.1.122" evidence="4"/>
<name>A0A1I8BW59_MELHA</name>
<evidence type="ECO:0000256" key="2">
    <source>
        <dbReference type="ARBA" id="ARBA00004922"/>
    </source>
</evidence>
<evidence type="ECO:0000256" key="1">
    <source>
        <dbReference type="ARBA" id="ARBA00004606"/>
    </source>
</evidence>
<organism evidence="14 15">
    <name type="scientific">Meloidogyne hapla</name>
    <name type="common">Root-knot nematode worm</name>
    <dbReference type="NCBI Taxonomy" id="6305"/>
    <lineage>
        <taxon>Eukaryota</taxon>
        <taxon>Metazoa</taxon>
        <taxon>Ecdysozoa</taxon>
        <taxon>Nematoda</taxon>
        <taxon>Chromadorea</taxon>
        <taxon>Rhabditida</taxon>
        <taxon>Tylenchina</taxon>
        <taxon>Tylenchomorpha</taxon>
        <taxon>Tylenchoidea</taxon>
        <taxon>Meloidogynidae</taxon>
        <taxon>Meloidogyninae</taxon>
        <taxon>Meloidogyne</taxon>
    </lineage>
</organism>
<evidence type="ECO:0000256" key="7">
    <source>
        <dbReference type="ARBA" id="ARBA00022692"/>
    </source>
</evidence>
<dbReference type="Gene3D" id="3.90.550.50">
    <property type="match status" value="1"/>
</dbReference>